<reference evidence="3 4" key="1">
    <citation type="submission" date="2014-02" db="EMBL/GenBank/DDBJ databases">
        <title>Plasmidome dynamics in the species complex Clostridium novyi sensu lato converts strains of independent lineages into distinctly different pathogens.</title>
        <authorList>
            <person name="Skarin H."/>
            <person name="Segerman B."/>
        </authorList>
    </citation>
    <scope>NUCLEOTIDE SEQUENCE [LARGE SCALE GENOMIC DNA]</scope>
    <source>
        <strain evidence="3 4">ATCC 27606</strain>
    </source>
</reference>
<feature type="signal peptide" evidence="2">
    <location>
        <begin position="1"/>
        <end position="30"/>
    </location>
</feature>
<dbReference type="EMBL" id="JENW01000144">
    <property type="protein sequence ID" value="KEI12471.1"/>
    <property type="molecule type" value="Genomic_DNA"/>
</dbReference>
<feature type="region of interest" description="Disordered" evidence="1">
    <location>
        <begin position="152"/>
        <end position="179"/>
    </location>
</feature>
<dbReference type="RefSeq" id="WP_039221933.1">
    <property type="nucleotide sequence ID" value="NZ_JENW01000144.1"/>
</dbReference>
<feature type="region of interest" description="Disordered" evidence="1">
    <location>
        <begin position="194"/>
        <end position="314"/>
    </location>
</feature>
<comment type="caution">
    <text evidence="3">The sequence shown here is derived from an EMBL/GenBank/DDBJ whole genome shotgun (WGS) entry which is preliminary data.</text>
</comment>
<dbReference type="AlphaFoldDB" id="A0AA40M4I2"/>
<sequence>MIKKNKIKNFCAAATLSGALMASLHTTAYAVITDYAIKVNEQIFSYNQNELEKSFLSYKSGEKSRLYEDFRSKLSEGNGFYAFKDDKKGFIPYKTVEKGFLESKYNSKSFNIDEFIESDTCKSVEVQSVNKVNIDEKNEIIIKENISTENKEIKKQEESTSTSSSSSRRIRSSSSSKRNKVIEVKKEEKIVQVEKAEQEKQAQIQRESEAKRKQEEKGAQVQKERELVEKKAKEQKAEEERRAQAEKAEQEKQAQIQRESEAKRKQEEKGAQVQKERELVERKAKEQKAEEERRAQAEKAEQEKQAQIQRESEVKINQQKEEQKLVAKSNALIKSEITQTAQKSRLGNYQVTTVMIQGTVKENGVFQVAGERVEVQKGDDYSKVAHKIYNKFKNNENWLVEFKYVQAGYKANITFTSKKIREHVNSLVVSGNGIEFKYTNEEYGTLPIGEMAEICTVTVLDNSKLNNTLKIKVSSDVINQTFATLSVKLESGDSKEKIAEKISNALRSNFNISQYFNVKNQGSQIILTQKVAYKLNLKVELI</sequence>
<keyword evidence="4" id="KW-1185">Reference proteome</keyword>
<evidence type="ECO:0000313" key="3">
    <source>
        <dbReference type="EMBL" id="KEI12471.1"/>
    </source>
</evidence>
<keyword evidence="2" id="KW-0732">Signal</keyword>
<organism evidence="3 4">
    <name type="scientific">Clostridium novyi B str. ATCC 27606</name>
    <dbReference type="NCBI Taxonomy" id="1443123"/>
    <lineage>
        <taxon>Bacteria</taxon>
        <taxon>Bacillati</taxon>
        <taxon>Bacillota</taxon>
        <taxon>Clostridia</taxon>
        <taxon>Eubacteriales</taxon>
        <taxon>Clostridiaceae</taxon>
        <taxon>Clostridium</taxon>
    </lineage>
</organism>
<feature type="compositionally biased region" description="Low complexity" evidence="1">
    <location>
        <begin position="159"/>
        <end position="176"/>
    </location>
</feature>
<protein>
    <submittedName>
        <fullName evidence="3">Uncharacterized protein</fullName>
    </submittedName>
</protein>
<evidence type="ECO:0000256" key="2">
    <source>
        <dbReference type="SAM" id="SignalP"/>
    </source>
</evidence>
<gene>
    <name evidence="3" type="ORF">Z959_04545</name>
</gene>
<accession>A0AA40M4I2</accession>
<feature type="chain" id="PRO_5041449140" evidence="2">
    <location>
        <begin position="31"/>
        <end position="542"/>
    </location>
</feature>
<proteinExistence type="predicted"/>
<dbReference type="Proteomes" id="UP000027770">
    <property type="component" value="Unassembled WGS sequence"/>
</dbReference>
<evidence type="ECO:0000256" key="1">
    <source>
        <dbReference type="SAM" id="MobiDB-lite"/>
    </source>
</evidence>
<name>A0AA40M4I2_CLONO</name>
<evidence type="ECO:0000313" key="4">
    <source>
        <dbReference type="Proteomes" id="UP000027770"/>
    </source>
</evidence>